<dbReference type="KEGG" id="mehf:MmiHf6_10540"/>
<organism evidence="1 2">
    <name type="scientific">Methanimicrococcus hongohii</name>
    <dbReference type="NCBI Taxonomy" id="3028295"/>
    <lineage>
        <taxon>Archaea</taxon>
        <taxon>Methanobacteriati</taxon>
        <taxon>Methanobacteriota</taxon>
        <taxon>Stenosarchaea group</taxon>
        <taxon>Methanomicrobia</taxon>
        <taxon>Methanosarcinales</taxon>
        <taxon>Methanosarcinaceae</taxon>
        <taxon>Methanimicrococcus</taxon>
    </lineage>
</organism>
<dbReference type="GeneID" id="85195606"/>
<proteinExistence type="predicted"/>
<evidence type="ECO:0000313" key="2">
    <source>
        <dbReference type="Proteomes" id="UP001302978"/>
    </source>
</evidence>
<sequence>MFFPSHCCYCLTSDIECNSFKTKKIGLNSSLSIKGIGLSGSDENTKNIDYSLTEIHCKECNLTYVIQWKKSDYEKMEAMVKNALDNMTYSEKNHLAKNISKIGLDVDELHQLCQFCTKLRTRSSKETIHHIFLKKDKMFIVILSKKKNKLKIIKCIIQRSVYE</sequence>
<dbReference type="RefSeq" id="WP_316556886.1">
    <property type="nucleotide sequence ID" value="NZ_CP131059.1"/>
</dbReference>
<name>A0AA96UZU1_9EURY</name>
<dbReference type="EMBL" id="CP131059">
    <property type="protein sequence ID" value="WNY23739.1"/>
    <property type="molecule type" value="Genomic_DNA"/>
</dbReference>
<dbReference type="AlphaFoldDB" id="A0AA96UZU1"/>
<dbReference type="Proteomes" id="UP001302978">
    <property type="component" value="Chromosome"/>
</dbReference>
<reference evidence="1 2" key="1">
    <citation type="submission" date="2023-07" db="EMBL/GenBank/DDBJ databases">
        <title>Closed genoem sequence of Methanomicrococcus sp. Hf6.</title>
        <authorList>
            <person name="Poehlein A."/>
            <person name="Protasov E."/>
            <person name="Platt K."/>
            <person name="Reeh H."/>
            <person name="Daniel R."/>
            <person name="Brune A."/>
        </authorList>
    </citation>
    <scope>NUCLEOTIDE SEQUENCE [LARGE SCALE GENOMIC DNA]</scope>
    <source>
        <strain evidence="1 2">Hf6</strain>
    </source>
</reference>
<evidence type="ECO:0000313" key="1">
    <source>
        <dbReference type="EMBL" id="WNY23739.1"/>
    </source>
</evidence>
<keyword evidence="2" id="KW-1185">Reference proteome</keyword>
<accession>A0AA96UZU1</accession>
<gene>
    <name evidence="1" type="ORF">MmiHf6_10540</name>
</gene>
<protein>
    <submittedName>
        <fullName evidence="1">Uncharacterized protein</fullName>
    </submittedName>
</protein>